<dbReference type="InterPro" id="IPR050248">
    <property type="entry name" value="Polysacc_deacetylase_ArnD"/>
</dbReference>
<accession>A0ABW6KR11</accession>
<feature type="chain" id="PRO_5045537558" evidence="2">
    <location>
        <begin position="23"/>
        <end position="276"/>
    </location>
</feature>
<dbReference type="GO" id="GO:0016787">
    <property type="term" value="F:hydrolase activity"/>
    <property type="evidence" value="ECO:0007669"/>
    <property type="project" value="UniProtKB-KW"/>
</dbReference>
<dbReference type="InterPro" id="IPR011330">
    <property type="entry name" value="Glyco_hydro/deAcase_b/a-brl"/>
</dbReference>
<proteinExistence type="predicted"/>
<feature type="region of interest" description="Disordered" evidence="1">
    <location>
        <begin position="55"/>
        <end position="85"/>
    </location>
</feature>
<feature type="compositionally biased region" description="Low complexity" evidence="1">
    <location>
        <begin position="71"/>
        <end position="80"/>
    </location>
</feature>
<evidence type="ECO:0000313" key="5">
    <source>
        <dbReference type="Proteomes" id="UP001601197"/>
    </source>
</evidence>
<organism evidence="4 5">
    <name type="scientific">Streptomyces kebangsaanensis</name>
    <dbReference type="NCBI Taxonomy" id="864058"/>
    <lineage>
        <taxon>Bacteria</taxon>
        <taxon>Bacillati</taxon>
        <taxon>Actinomycetota</taxon>
        <taxon>Actinomycetes</taxon>
        <taxon>Kitasatosporales</taxon>
        <taxon>Streptomycetaceae</taxon>
        <taxon>Streptomyces</taxon>
    </lineage>
</organism>
<dbReference type="PROSITE" id="PS51677">
    <property type="entry name" value="NODB"/>
    <property type="match status" value="1"/>
</dbReference>
<protein>
    <submittedName>
        <fullName evidence="4">Polysaccharide deacetylase family protein</fullName>
        <ecNumber evidence="4">3.-.-.-</ecNumber>
    </submittedName>
</protein>
<dbReference type="CDD" id="cd10917">
    <property type="entry name" value="CE4_NodB_like_6s_7s"/>
    <property type="match status" value="1"/>
</dbReference>
<dbReference type="Pfam" id="PF01522">
    <property type="entry name" value="Polysacc_deac_1"/>
    <property type="match status" value="1"/>
</dbReference>
<evidence type="ECO:0000259" key="3">
    <source>
        <dbReference type="PROSITE" id="PS51677"/>
    </source>
</evidence>
<dbReference type="RefSeq" id="WP_388345852.1">
    <property type="nucleotide sequence ID" value="NZ_JBIAFJ010000006.1"/>
</dbReference>
<dbReference type="SUPFAM" id="SSF88713">
    <property type="entry name" value="Glycoside hydrolase/deacetylase"/>
    <property type="match status" value="1"/>
</dbReference>
<feature type="compositionally biased region" description="Pro residues" evidence="1">
    <location>
        <begin position="60"/>
        <end position="70"/>
    </location>
</feature>
<evidence type="ECO:0000256" key="1">
    <source>
        <dbReference type="SAM" id="MobiDB-lite"/>
    </source>
</evidence>
<evidence type="ECO:0000256" key="2">
    <source>
        <dbReference type="SAM" id="SignalP"/>
    </source>
</evidence>
<keyword evidence="2" id="KW-0732">Signal</keyword>
<dbReference type="Proteomes" id="UP001601197">
    <property type="component" value="Unassembled WGS sequence"/>
</dbReference>
<keyword evidence="5" id="KW-1185">Reference proteome</keyword>
<feature type="domain" description="NodB homology" evidence="3">
    <location>
        <begin position="94"/>
        <end position="276"/>
    </location>
</feature>
<feature type="signal peptide" evidence="2">
    <location>
        <begin position="1"/>
        <end position="22"/>
    </location>
</feature>
<dbReference type="PANTHER" id="PTHR10587:SF134">
    <property type="entry name" value="SECRETED PROTEIN"/>
    <property type="match status" value="1"/>
</dbReference>
<evidence type="ECO:0000313" key="4">
    <source>
        <dbReference type="EMBL" id="MFE9169879.1"/>
    </source>
</evidence>
<keyword evidence="4" id="KW-0378">Hydrolase</keyword>
<name>A0ABW6KR11_9ACTN</name>
<dbReference type="PANTHER" id="PTHR10587">
    <property type="entry name" value="GLYCOSYL TRANSFERASE-RELATED"/>
    <property type="match status" value="1"/>
</dbReference>
<sequence>MRPGRLAAVLLTAALLTGPTGCATSVDPIERLGRKAAQGVRPHRPAAERPYRRWGLVSPLPAPPKPPARPPRAAGAARAAGPPPVVDHVRTSDPVVFLTYDDGAERDPRFVDMVRELRLPVSMFLTDSVVGPGYGYFAHLRSVGADLQNHTLDHPSLRGLPYAGQRSEICGQRDKLRSRFGVRPRLFRPPYGSYDTTTLRAAADCGVSAVVLWRAATTDAGLRFTHGPHALRRGDILLVASDGDDLAGPSLRERTTRLLREVQGEGLTVGRLQDYL</sequence>
<dbReference type="EC" id="3.-.-.-" evidence="4"/>
<reference evidence="4 5" key="1">
    <citation type="submission" date="2024-10" db="EMBL/GenBank/DDBJ databases">
        <title>The Natural Products Discovery Center: Release of the First 8490 Sequenced Strains for Exploring Actinobacteria Biosynthetic Diversity.</title>
        <authorList>
            <person name="Kalkreuter E."/>
            <person name="Kautsar S.A."/>
            <person name="Yang D."/>
            <person name="Bader C.D."/>
            <person name="Teijaro C.N."/>
            <person name="Fluegel L."/>
            <person name="Davis C.M."/>
            <person name="Simpson J.R."/>
            <person name="Lauterbach L."/>
            <person name="Steele A.D."/>
            <person name="Gui C."/>
            <person name="Meng S."/>
            <person name="Li G."/>
            <person name="Viehrig K."/>
            <person name="Ye F."/>
            <person name="Su P."/>
            <person name="Kiefer A.F."/>
            <person name="Nichols A."/>
            <person name="Cepeda A.J."/>
            <person name="Yan W."/>
            <person name="Fan B."/>
            <person name="Jiang Y."/>
            <person name="Adhikari A."/>
            <person name="Zheng C.-J."/>
            <person name="Schuster L."/>
            <person name="Cowan T.M."/>
            <person name="Smanski M.J."/>
            <person name="Chevrette M.G."/>
            <person name="De Carvalho L.P.S."/>
            <person name="Shen B."/>
        </authorList>
    </citation>
    <scope>NUCLEOTIDE SEQUENCE [LARGE SCALE GENOMIC DNA]</scope>
    <source>
        <strain evidence="4 5">NPDC007147</strain>
    </source>
</reference>
<gene>
    <name evidence="4" type="ORF">ACFYNZ_10200</name>
</gene>
<dbReference type="Gene3D" id="3.20.20.370">
    <property type="entry name" value="Glycoside hydrolase/deacetylase"/>
    <property type="match status" value="1"/>
</dbReference>
<comment type="caution">
    <text evidence="4">The sequence shown here is derived from an EMBL/GenBank/DDBJ whole genome shotgun (WGS) entry which is preliminary data.</text>
</comment>
<dbReference type="EMBL" id="JBIAFJ010000006">
    <property type="protein sequence ID" value="MFE9169879.1"/>
    <property type="molecule type" value="Genomic_DNA"/>
</dbReference>
<dbReference type="InterPro" id="IPR002509">
    <property type="entry name" value="NODB_dom"/>
</dbReference>